<feature type="compositionally biased region" description="Low complexity" evidence="1">
    <location>
        <begin position="829"/>
        <end position="847"/>
    </location>
</feature>
<feature type="compositionally biased region" description="Acidic residues" evidence="1">
    <location>
        <begin position="387"/>
        <end position="414"/>
    </location>
</feature>
<feature type="compositionally biased region" description="Polar residues" evidence="1">
    <location>
        <begin position="366"/>
        <end position="377"/>
    </location>
</feature>
<proteinExistence type="predicted"/>
<feature type="region of interest" description="Disordered" evidence="1">
    <location>
        <begin position="292"/>
        <end position="453"/>
    </location>
</feature>
<gene>
    <name evidence="2" type="ORF">Tco_0910405</name>
</gene>
<reference evidence="2" key="2">
    <citation type="submission" date="2022-01" db="EMBL/GenBank/DDBJ databases">
        <authorList>
            <person name="Yamashiro T."/>
            <person name="Shiraishi A."/>
            <person name="Satake H."/>
            <person name="Nakayama K."/>
        </authorList>
    </citation>
    <scope>NUCLEOTIDE SEQUENCE</scope>
</reference>
<feature type="compositionally biased region" description="Basic and acidic residues" evidence="1">
    <location>
        <begin position="337"/>
        <end position="365"/>
    </location>
</feature>
<keyword evidence="3" id="KW-1185">Reference proteome</keyword>
<feature type="compositionally biased region" description="Basic and acidic residues" evidence="1">
    <location>
        <begin position="433"/>
        <end position="449"/>
    </location>
</feature>
<feature type="compositionally biased region" description="Polar residues" evidence="1">
    <location>
        <begin position="299"/>
        <end position="323"/>
    </location>
</feature>
<feature type="compositionally biased region" description="Basic residues" evidence="1">
    <location>
        <begin position="225"/>
        <end position="234"/>
    </location>
</feature>
<feature type="region of interest" description="Disordered" evidence="1">
    <location>
        <begin position="217"/>
        <end position="239"/>
    </location>
</feature>
<feature type="region of interest" description="Disordered" evidence="1">
    <location>
        <begin position="588"/>
        <end position="613"/>
    </location>
</feature>
<feature type="compositionally biased region" description="Pro residues" evidence="1">
    <location>
        <begin position="592"/>
        <end position="606"/>
    </location>
</feature>
<sequence>MSSITAQQTKLDLELVPKEKRLEIGKCNGRLNPGKKQREPTFQVVLDALALTPCYYAFLTTADVPEICPRVHGQNFDELPTNEDILSFFKELSHIGDIKSITNVVVDQMHQPWRTFATIVNISLSGKITGLDKLRLSRAQIIWGMYYKKIVDYVELLWEDFTYQIDNRGHKKKDKIPEMRETKAYKTYLGYATGVTPPKKARKFKKPASPKLTTVLVSPEEPTRKSKRVKRPARKSTNVPTVGVVIRDTPVMSLSKKKEKMTIEKHKGIDLLSEVVLTEEAQYEEVRKKSLRDFHKTHPSGSGTVTKISPSATKIKPSVTNEGTGAKPGVPDVTEEESTKSEDKSWGRDEDDRNNDRDSRSKGSDQESNSGDNNTQSDNEKGSDFEHETDENETGSESDQEKNEEVEDDEEEKDDVFVKTPSISTNDEDETNDESRVEDKAEGNEDKGIDYTTNQFDDDVNVRLNEPVDTDEGFIQKEGTDVEMINVQQGNENPEILINQVIKDAHVTISTVPKKTEVLVTSSSHSFDLASKLLKFSDIPHTDAKIVSPMDVHVHHKVPCNQTPTLLTVPVSVISDSSPVYSTVIPQSLPSFTPPPQKSTLTPPPTTEVTNPPSTLPNFASVFQFNNRVTSLEKEVAKLKKDDPLNTQVTALVDEHLDSRLGATRDEFMNYLSASITARITEQVKIQLPQILPKELSNFAHSEVKCMVTESLEHAVLAKESSQPKLTYKAAASLTEFELKKILIDKMDESQSYLMATEHRECYDGLIKSYDLDKSLFSTYDKVYSLKRSQKDKDKAKDLSVGLDQGLKKRKTSKNAEPTKGPKTKESKSGSSKGTKSQSKSSGKSVQSEEPEFVFAILILPQDKEENLECYKALSEKLDWDNPEGGDYPFDLTKPLPLFMNRNRQMVPVDYFFNNDLKYLQGGISTMTYTTSVSMIFQALNTWSKTFGVLLKSPMINMHFGVFLIGEINVKSKLTNLSGNDVFDFAIALRMFTRSMVIQKRVEDLQLGVESYPKKINVTKPKTTRPDLRKKDPYTPYQDPQGFIYVDNQGRNRLMRSYELYKFSDGTLTRLQTSLGDVTKNIRMEYLP</sequence>
<comment type="caution">
    <text evidence="2">The sequence shown here is derived from an EMBL/GenBank/DDBJ whole genome shotgun (WGS) entry which is preliminary data.</text>
</comment>
<feature type="region of interest" description="Disordered" evidence="1">
    <location>
        <begin position="795"/>
        <end position="847"/>
    </location>
</feature>
<evidence type="ECO:0000313" key="2">
    <source>
        <dbReference type="EMBL" id="GJT30130.1"/>
    </source>
</evidence>
<name>A0ABQ5CU00_9ASTR</name>
<accession>A0ABQ5CU00</accession>
<protein>
    <submittedName>
        <fullName evidence="2">Uncharacterized protein</fullName>
    </submittedName>
</protein>
<evidence type="ECO:0000313" key="3">
    <source>
        <dbReference type="Proteomes" id="UP001151760"/>
    </source>
</evidence>
<evidence type="ECO:0000256" key="1">
    <source>
        <dbReference type="SAM" id="MobiDB-lite"/>
    </source>
</evidence>
<dbReference type="Proteomes" id="UP001151760">
    <property type="component" value="Unassembled WGS sequence"/>
</dbReference>
<dbReference type="EMBL" id="BQNB010014600">
    <property type="protein sequence ID" value="GJT30130.1"/>
    <property type="molecule type" value="Genomic_DNA"/>
</dbReference>
<organism evidence="2 3">
    <name type="scientific">Tanacetum coccineum</name>
    <dbReference type="NCBI Taxonomy" id="301880"/>
    <lineage>
        <taxon>Eukaryota</taxon>
        <taxon>Viridiplantae</taxon>
        <taxon>Streptophyta</taxon>
        <taxon>Embryophyta</taxon>
        <taxon>Tracheophyta</taxon>
        <taxon>Spermatophyta</taxon>
        <taxon>Magnoliopsida</taxon>
        <taxon>eudicotyledons</taxon>
        <taxon>Gunneridae</taxon>
        <taxon>Pentapetalae</taxon>
        <taxon>asterids</taxon>
        <taxon>campanulids</taxon>
        <taxon>Asterales</taxon>
        <taxon>Asteraceae</taxon>
        <taxon>Asteroideae</taxon>
        <taxon>Anthemideae</taxon>
        <taxon>Anthemidinae</taxon>
        <taxon>Tanacetum</taxon>
    </lineage>
</organism>
<reference evidence="2" key="1">
    <citation type="journal article" date="2022" name="Int. J. Mol. Sci.">
        <title>Draft Genome of Tanacetum Coccineum: Genomic Comparison of Closely Related Tanacetum-Family Plants.</title>
        <authorList>
            <person name="Yamashiro T."/>
            <person name="Shiraishi A."/>
            <person name="Nakayama K."/>
            <person name="Satake H."/>
        </authorList>
    </citation>
    <scope>NUCLEOTIDE SEQUENCE</scope>
</reference>